<evidence type="ECO:0000313" key="10">
    <source>
        <dbReference type="EMBL" id="OGZ63719.1"/>
    </source>
</evidence>
<evidence type="ECO:0000256" key="8">
    <source>
        <dbReference type="PROSITE-ProRule" id="PRU01026"/>
    </source>
</evidence>
<dbReference type="InterPro" id="IPR011530">
    <property type="entry name" value="rRNA_adenine_dimethylase"/>
</dbReference>
<dbReference type="PANTHER" id="PTHR11727:SF7">
    <property type="entry name" value="DIMETHYLADENOSINE TRANSFERASE-RELATED"/>
    <property type="match status" value="1"/>
</dbReference>
<dbReference type="SMART" id="SM00650">
    <property type="entry name" value="rADc"/>
    <property type="match status" value="1"/>
</dbReference>
<dbReference type="EC" id="2.1.1.182" evidence="7"/>
<dbReference type="STRING" id="1802202.A2730_00300"/>
<dbReference type="Gene3D" id="1.10.8.100">
    <property type="entry name" value="Ribosomal RNA adenine dimethylase-like, domain 2"/>
    <property type="match status" value="1"/>
</dbReference>
<comment type="catalytic activity">
    <reaction evidence="7">
        <text>adenosine(1518)/adenosine(1519) in 16S rRNA + 4 S-adenosyl-L-methionine = N(6)-dimethyladenosine(1518)/N(6)-dimethyladenosine(1519) in 16S rRNA + 4 S-adenosyl-L-homocysteine + 4 H(+)</text>
        <dbReference type="Rhea" id="RHEA:19609"/>
        <dbReference type="Rhea" id="RHEA-COMP:10232"/>
        <dbReference type="Rhea" id="RHEA-COMP:10233"/>
        <dbReference type="ChEBI" id="CHEBI:15378"/>
        <dbReference type="ChEBI" id="CHEBI:57856"/>
        <dbReference type="ChEBI" id="CHEBI:59789"/>
        <dbReference type="ChEBI" id="CHEBI:74411"/>
        <dbReference type="ChEBI" id="CHEBI:74493"/>
        <dbReference type="EC" id="2.1.1.182"/>
    </reaction>
</comment>
<dbReference type="InterPro" id="IPR023165">
    <property type="entry name" value="rRNA_Ade_diMease-like_C"/>
</dbReference>
<dbReference type="PROSITE" id="PS01131">
    <property type="entry name" value="RRNA_A_DIMETH"/>
    <property type="match status" value="1"/>
</dbReference>
<dbReference type="Pfam" id="PF00398">
    <property type="entry name" value="RrnaAD"/>
    <property type="match status" value="1"/>
</dbReference>
<feature type="binding site" evidence="7 8">
    <location>
        <position position="75"/>
    </location>
    <ligand>
        <name>S-adenosyl-L-methionine</name>
        <dbReference type="ChEBI" id="CHEBI:59789"/>
    </ligand>
</feature>
<evidence type="ECO:0000256" key="7">
    <source>
        <dbReference type="HAMAP-Rule" id="MF_00607"/>
    </source>
</evidence>
<feature type="binding site" evidence="7 8">
    <location>
        <position position="29"/>
    </location>
    <ligand>
        <name>S-adenosyl-L-methionine</name>
        <dbReference type="ChEBI" id="CHEBI:59789"/>
    </ligand>
</feature>
<accession>A0A1G2HMU5</accession>
<comment type="function">
    <text evidence="7">Specifically dimethylates two adjacent adenosines (A1518 and A1519) in the loop of a conserved hairpin near the 3'-end of 16S rRNA in the 30S particle. May play a critical role in biogenesis of 30S subunits.</text>
</comment>
<gene>
    <name evidence="7" type="primary">rsmA</name>
    <name evidence="7" type="synonym">ksgA</name>
    <name evidence="10" type="ORF">A2730_00300</name>
</gene>
<comment type="caution">
    <text evidence="7 8">Lacks conserved residue(s) required for the propagation of feature annotation.</text>
</comment>
<dbReference type="Proteomes" id="UP000176855">
    <property type="component" value="Unassembled WGS sequence"/>
</dbReference>
<keyword evidence="6 7" id="KW-0694">RNA-binding</keyword>
<keyword evidence="1 7" id="KW-0963">Cytoplasm</keyword>
<comment type="subcellular location">
    <subcellularLocation>
        <location evidence="7">Cytoplasm</location>
    </subcellularLocation>
</comment>
<evidence type="ECO:0000256" key="6">
    <source>
        <dbReference type="ARBA" id="ARBA00022884"/>
    </source>
</evidence>
<comment type="caution">
    <text evidence="10">The sequence shown here is derived from an EMBL/GenBank/DDBJ whole genome shotgun (WGS) entry which is preliminary data.</text>
</comment>
<dbReference type="PANTHER" id="PTHR11727">
    <property type="entry name" value="DIMETHYLADENOSINE TRANSFERASE"/>
    <property type="match status" value="1"/>
</dbReference>
<evidence type="ECO:0000256" key="4">
    <source>
        <dbReference type="ARBA" id="ARBA00022679"/>
    </source>
</evidence>
<feature type="binding site" evidence="7 8">
    <location>
        <position position="130"/>
    </location>
    <ligand>
        <name>S-adenosyl-L-methionine</name>
        <dbReference type="ChEBI" id="CHEBI:59789"/>
    </ligand>
</feature>
<evidence type="ECO:0000256" key="3">
    <source>
        <dbReference type="ARBA" id="ARBA00022603"/>
    </source>
</evidence>
<dbReference type="GO" id="GO:0003723">
    <property type="term" value="F:RNA binding"/>
    <property type="evidence" value="ECO:0007669"/>
    <property type="project" value="UniProtKB-UniRule"/>
</dbReference>
<dbReference type="PROSITE" id="PS51689">
    <property type="entry name" value="SAM_RNA_A_N6_MT"/>
    <property type="match status" value="1"/>
</dbReference>
<dbReference type="InterPro" id="IPR029063">
    <property type="entry name" value="SAM-dependent_MTases_sf"/>
</dbReference>
<organism evidence="10 11">
    <name type="scientific">Candidatus Staskawiczbacteria bacterium RIFCSPHIGHO2_01_FULL_39_25</name>
    <dbReference type="NCBI Taxonomy" id="1802202"/>
    <lineage>
        <taxon>Bacteria</taxon>
        <taxon>Candidatus Staskawicziibacteriota</taxon>
    </lineage>
</organism>
<dbReference type="GO" id="GO:0005829">
    <property type="term" value="C:cytosol"/>
    <property type="evidence" value="ECO:0007669"/>
    <property type="project" value="TreeGrafter"/>
</dbReference>
<dbReference type="EMBL" id="MHOO01000011">
    <property type="protein sequence ID" value="OGZ63719.1"/>
    <property type="molecule type" value="Genomic_DNA"/>
</dbReference>
<evidence type="ECO:0000256" key="5">
    <source>
        <dbReference type="ARBA" id="ARBA00022691"/>
    </source>
</evidence>
<evidence type="ECO:0000256" key="1">
    <source>
        <dbReference type="ARBA" id="ARBA00022490"/>
    </source>
</evidence>
<evidence type="ECO:0000313" key="11">
    <source>
        <dbReference type="Proteomes" id="UP000176855"/>
    </source>
</evidence>
<feature type="binding site" evidence="7 8">
    <location>
        <position position="27"/>
    </location>
    <ligand>
        <name>S-adenosyl-L-methionine</name>
        <dbReference type="ChEBI" id="CHEBI:59789"/>
    </ligand>
</feature>
<evidence type="ECO:0000256" key="2">
    <source>
        <dbReference type="ARBA" id="ARBA00022552"/>
    </source>
</evidence>
<keyword evidence="2 7" id="KW-0698">rRNA processing</keyword>
<keyword evidence="5 7" id="KW-0949">S-adenosyl-L-methionine</keyword>
<feature type="domain" description="Ribosomal RNA adenine methylase transferase N-terminal" evidence="9">
    <location>
        <begin position="34"/>
        <end position="213"/>
    </location>
</feature>
<dbReference type="NCBIfam" id="TIGR00755">
    <property type="entry name" value="ksgA"/>
    <property type="match status" value="1"/>
</dbReference>
<dbReference type="InterPro" id="IPR001737">
    <property type="entry name" value="KsgA/Erm"/>
</dbReference>
<evidence type="ECO:0000259" key="9">
    <source>
        <dbReference type="SMART" id="SM00650"/>
    </source>
</evidence>
<dbReference type="CDD" id="cd02440">
    <property type="entry name" value="AdoMet_MTases"/>
    <property type="match status" value="1"/>
</dbReference>
<name>A0A1G2HMU5_9BACT</name>
<dbReference type="FunFam" id="3.40.50.150:FF:000023">
    <property type="entry name" value="Ribosomal RNA small subunit methyltransferase A"/>
    <property type="match status" value="1"/>
</dbReference>
<dbReference type="InterPro" id="IPR020596">
    <property type="entry name" value="rRNA_Ade_Mease_Trfase_CS"/>
</dbReference>
<sequence>MNLLSIATIKNLLTEFGTKPSKGMGQNFLIDEKTLNNIIEAAQLTEEDTVLEIGPGLGTLTKALAEKAKKVIAIEKDAVFIEILKKTLSNFMNVDIINGNILKMNFQLSIINFQSNSNIQLPKNYKLVANLPYYITSPVIRKFLEMENSPTSMVFMIQKEVAQRICAKPPNMSLLAVSVQYYAKPEIISYVSKKCFWPSPNVDSAIIKIVPRNYAEINPAKSPESDSGASAKPPQKKDIDLFFKVAKAGFSHPRKQLLNNLSVSLKMNKEKINLWLLTNNIRPSQRAETLTIENWTSLANSFPV</sequence>
<dbReference type="SUPFAM" id="SSF53335">
    <property type="entry name" value="S-adenosyl-L-methionine-dependent methyltransferases"/>
    <property type="match status" value="1"/>
</dbReference>
<dbReference type="HAMAP" id="MF_00607">
    <property type="entry name" value="16SrRNA_methyltr_A"/>
    <property type="match status" value="1"/>
</dbReference>
<keyword evidence="3 7" id="KW-0489">Methyltransferase</keyword>
<protein>
    <recommendedName>
        <fullName evidence="7">Ribosomal RNA small subunit methyltransferase A</fullName>
        <ecNumber evidence="7">2.1.1.182</ecNumber>
    </recommendedName>
    <alternativeName>
        <fullName evidence="7">16S rRNA (adenine(1518)-N(6)/adenine(1519)-N(6))-dimethyltransferase</fullName>
    </alternativeName>
    <alternativeName>
        <fullName evidence="7">16S rRNA dimethyladenosine transferase</fullName>
    </alternativeName>
    <alternativeName>
        <fullName evidence="7">16S rRNA dimethylase</fullName>
    </alternativeName>
    <alternativeName>
        <fullName evidence="7">S-adenosylmethionine-6-N', N'-adenosyl(rRNA) dimethyltransferase</fullName>
    </alternativeName>
</protein>
<keyword evidence="4 7" id="KW-0808">Transferase</keyword>
<dbReference type="InterPro" id="IPR020598">
    <property type="entry name" value="rRNA_Ade_methylase_Trfase_N"/>
</dbReference>
<feature type="binding site" evidence="7 8">
    <location>
        <position position="54"/>
    </location>
    <ligand>
        <name>S-adenosyl-L-methionine</name>
        <dbReference type="ChEBI" id="CHEBI:59789"/>
    </ligand>
</feature>
<proteinExistence type="inferred from homology"/>
<reference evidence="10 11" key="1">
    <citation type="journal article" date="2016" name="Nat. Commun.">
        <title>Thousands of microbial genomes shed light on interconnected biogeochemical processes in an aquifer system.</title>
        <authorList>
            <person name="Anantharaman K."/>
            <person name="Brown C.T."/>
            <person name="Hug L.A."/>
            <person name="Sharon I."/>
            <person name="Castelle C.J."/>
            <person name="Probst A.J."/>
            <person name="Thomas B.C."/>
            <person name="Singh A."/>
            <person name="Wilkins M.J."/>
            <person name="Karaoz U."/>
            <person name="Brodie E.L."/>
            <person name="Williams K.H."/>
            <person name="Hubbard S.S."/>
            <person name="Banfield J.F."/>
        </authorList>
    </citation>
    <scope>NUCLEOTIDE SEQUENCE [LARGE SCALE GENOMIC DNA]</scope>
</reference>
<dbReference type="GO" id="GO:0052908">
    <property type="term" value="F:16S rRNA (adenine(1518)-N(6)/adenine(1519)-N(6))-dimethyltransferase activity"/>
    <property type="evidence" value="ECO:0007669"/>
    <property type="project" value="UniProtKB-EC"/>
</dbReference>
<dbReference type="AlphaFoldDB" id="A0A1G2HMU5"/>
<comment type="similarity">
    <text evidence="7">Belongs to the class I-like SAM-binding methyltransferase superfamily. rRNA adenine N(6)-methyltransferase family. RsmA subfamily.</text>
</comment>
<dbReference type="Gene3D" id="3.40.50.150">
    <property type="entry name" value="Vaccinia Virus protein VP39"/>
    <property type="match status" value="1"/>
</dbReference>